<evidence type="ECO:0000256" key="5">
    <source>
        <dbReference type="ARBA" id="ARBA00031445"/>
    </source>
</evidence>
<dbReference type="RefSeq" id="WP_068225125.1">
    <property type="nucleotide sequence ID" value="NZ_LRPC01000032.1"/>
</dbReference>
<evidence type="ECO:0000313" key="10">
    <source>
        <dbReference type="EMBL" id="KYG71501.1"/>
    </source>
</evidence>
<reference evidence="10 11" key="1">
    <citation type="submission" date="2016-01" db="EMBL/GenBank/DDBJ databases">
        <title>Genome sequencing of Roseivirga spongicola UST030701-084.</title>
        <authorList>
            <person name="Selvaratnam C."/>
            <person name="Thevarajoo S."/>
            <person name="Goh K.M."/>
            <person name="Ee R."/>
            <person name="Chan K.-G."/>
            <person name="Chong C.S."/>
        </authorList>
    </citation>
    <scope>NUCLEOTIDE SEQUENCE [LARGE SCALE GENOMIC DNA]</scope>
    <source>
        <strain evidence="10 11">UST030701-084</strain>
    </source>
</reference>
<evidence type="ECO:0000256" key="4">
    <source>
        <dbReference type="ARBA" id="ARBA00022679"/>
    </source>
</evidence>
<gene>
    <name evidence="10" type="ORF">AWW68_18320</name>
</gene>
<evidence type="ECO:0000256" key="3">
    <source>
        <dbReference type="ARBA" id="ARBA00019077"/>
    </source>
</evidence>
<keyword evidence="11" id="KW-1185">Reference proteome</keyword>
<dbReference type="InterPro" id="IPR038107">
    <property type="entry name" value="Glycos_transf_N_sf"/>
</dbReference>
<evidence type="ECO:0000256" key="7">
    <source>
        <dbReference type="PIRSR" id="PIRSR639901-1"/>
    </source>
</evidence>
<evidence type="ECO:0000259" key="9">
    <source>
        <dbReference type="Pfam" id="PF04413"/>
    </source>
</evidence>
<evidence type="ECO:0000256" key="1">
    <source>
        <dbReference type="ARBA" id="ARBA00004713"/>
    </source>
</evidence>
<keyword evidence="8" id="KW-1003">Cell membrane</keyword>
<name>A0A150WYD3_9BACT</name>
<dbReference type="OrthoDB" id="9789797at2"/>
<keyword evidence="4 8" id="KW-0808">Transferase</keyword>
<evidence type="ECO:0000256" key="2">
    <source>
        <dbReference type="ARBA" id="ARBA00012621"/>
    </source>
</evidence>
<evidence type="ECO:0000256" key="8">
    <source>
        <dbReference type="RuleBase" id="RU365103"/>
    </source>
</evidence>
<comment type="pathway">
    <text evidence="1 8">Bacterial outer membrane biogenesis; LPS core biosynthesis.</text>
</comment>
<evidence type="ECO:0000256" key="6">
    <source>
        <dbReference type="ARBA" id="ARBA00049183"/>
    </source>
</evidence>
<protein>
    <recommendedName>
        <fullName evidence="3 8">3-deoxy-D-manno-octulosonic acid transferase</fullName>
        <shortName evidence="8">Kdo transferase</shortName>
        <ecNumber evidence="2 8">2.4.99.12</ecNumber>
    </recommendedName>
    <alternativeName>
        <fullName evidence="5 8">Lipid IV(A) 3-deoxy-D-manno-octulosonic acid transferase</fullName>
    </alternativeName>
</protein>
<organism evidence="10 11">
    <name type="scientific">Roseivirga spongicola</name>
    <dbReference type="NCBI Taxonomy" id="333140"/>
    <lineage>
        <taxon>Bacteria</taxon>
        <taxon>Pseudomonadati</taxon>
        <taxon>Bacteroidota</taxon>
        <taxon>Cytophagia</taxon>
        <taxon>Cytophagales</taxon>
        <taxon>Roseivirgaceae</taxon>
        <taxon>Roseivirga</taxon>
    </lineage>
</organism>
<comment type="function">
    <text evidence="8">Involved in lipopolysaccharide (LPS) biosynthesis. Catalyzes the transfer of 3-deoxy-D-manno-octulosonate (Kdo) residue(s) from CMP-Kdo to lipid IV(A), the tetraacyldisaccharide-1,4'-bisphosphate precursor of lipid A.</text>
</comment>
<dbReference type="EMBL" id="LRPC01000032">
    <property type="protein sequence ID" value="KYG71501.1"/>
    <property type="molecule type" value="Genomic_DNA"/>
</dbReference>
<dbReference type="GO" id="GO:0009244">
    <property type="term" value="P:lipopolysaccharide core region biosynthetic process"/>
    <property type="evidence" value="ECO:0007669"/>
    <property type="project" value="UniProtKB-UniRule"/>
</dbReference>
<feature type="domain" description="3-deoxy-D-manno-octulosonic-acid transferase N-terminal" evidence="9">
    <location>
        <begin position="42"/>
        <end position="207"/>
    </location>
</feature>
<dbReference type="AlphaFoldDB" id="A0A150WYD3"/>
<dbReference type="EC" id="2.4.99.12" evidence="2 8"/>
<keyword evidence="8" id="KW-0448">Lipopolysaccharide biosynthesis</keyword>
<comment type="similarity">
    <text evidence="8">Belongs to the glycosyltransferase group 1 family.</text>
</comment>
<keyword evidence="8" id="KW-0472">Membrane</keyword>
<accession>A0A150WYD3</accession>
<feature type="active site" description="Proton acceptor" evidence="7">
    <location>
        <position position="61"/>
    </location>
</feature>
<dbReference type="Gene3D" id="3.40.50.2000">
    <property type="entry name" value="Glycogen Phosphorylase B"/>
    <property type="match status" value="1"/>
</dbReference>
<dbReference type="InterPro" id="IPR007507">
    <property type="entry name" value="Glycos_transf_N"/>
</dbReference>
<dbReference type="GO" id="GO:0005886">
    <property type="term" value="C:plasma membrane"/>
    <property type="evidence" value="ECO:0007669"/>
    <property type="project" value="UniProtKB-SubCell"/>
</dbReference>
<evidence type="ECO:0000313" key="11">
    <source>
        <dbReference type="Proteomes" id="UP000075606"/>
    </source>
</evidence>
<dbReference type="InterPro" id="IPR039901">
    <property type="entry name" value="Kdotransferase"/>
</dbReference>
<dbReference type="Pfam" id="PF04413">
    <property type="entry name" value="Glycos_transf_N"/>
    <property type="match status" value="1"/>
</dbReference>
<dbReference type="UniPathway" id="UPA00958"/>
<dbReference type="STRING" id="333140.AWW68_18320"/>
<dbReference type="PANTHER" id="PTHR42755">
    <property type="entry name" value="3-DEOXY-MANNO-OCTULOSONATE CYTIDYLYLTRANSFERASE"/>
    <property type="match status" value="1"/>
</dbReference>
<sequence>MIFLYNLGIRLYALLAKASSPFNAKAKKFIKGRKNVFSEIRKYRSNEKGPVAWFHAASLGEFEQGLPVMERFKEEFPSYSIVVSFFSPSGYEHRKEHFIADLTCYLPIDTKANAKRFFDELKPNLACFIKYEYWFHFLKEADQRSIPLFSISAIFTPNHIFFKKYGSFHRQMLRYFDHTFVQNTKSEYLLKSIGVEDCSISGDTRFDRVSQTVASPESYADLEKFCGDKITLIVGSAWPEDMAVLAGFINAKSGEINIIIAPHLIDRAHVEKITSHLSVPFKLYSDGNLTNTDSVLILNTIGMLSSTYQYADFAYIGGAFGDGLHNILEAVAFGLPVVFGNKGLEKFPESEELITLGGAFSVEDAQQTQDVLNNLLIEGFRKGASDICLQYVTENQGATERIISYLKEELK</sequence>
<dbReference type="PANTHER" id="PTHR42755:SF1">
    <property type="entry name" value="3-DEOXY-D-MANNO-OCTULOSONIC ACID TRANSFERASE, MITOCHONDRIAL-RELATED"/>
    <property type="match status" value="1"/>
</dbReference>
<dbReference type="Proteomes" id="UP000075606">
    <property type="component" value="Unassembled WGS sequence"/>
</dbReference>
<dbReference type="Gene3D" id="3.40.50.11720">
    <property type="entry name" value="3-Deoxy-D-manno-octulosonic-acid transferase, N-terminal domain"/>
    <property type="match status" value="1"/>
</dbReference>
<comment type="subcellular location">
    <subcellularLocation>
        <location evidence="8">Cell membrane</location>
    </subcellularLocation>
</comment>
<dbReference type="SUPFAM" id="SSF53756">
    <property type="entry name" value="UDP-Glycosyltransferase/glycogen phosphorylase"/>
    <property type="match status" value="1"/>
</dbReference>
<proteinExistence type="inferred from homology"/>
<comment type="catalytic activity">
    <reaction evidence="6 8">
        <text>lipid IVA (E. coli) + CMP-3-deoxy-beta-D-manno-octulosonate = alpha-Kdo-(2-&gt;6)-lipid IVA (E. coli) + CMP + H(+)</text>
        <dbReference type="Rhea" id="RHEA:28066"/>
        <dbReference type="ChEBI" id="CHEBI:15378"/>
        <dbReference type="ChEBI" id="CHEBI:58603"/>
        <dbReference type="ChEBI" id="CHEBI:60364"/>
        <dbReference type="ChEBI" id="CHEBI:60377"/>
        <dbReference type="ChEBI" id="CHEBI:85987"/>
        <dbReference type="EC" id="2.4.99.12"/>
    </reaction>
</comment>
<comment type="caution">
    <text evidence="10">The sequence shown here is derived from an EMBL/GenBank/DDBJ whole genome shotgun (WGS) entry which is preliminary data.</text>
</comment>
<dbReference type="GO" id="GO:0009245">
    <property type="term" value="P:lipid A biosynthetic process"/>
    <property type="evidence" value="ECO:0007669"/>
    <property type="project" value="TreeGrafter"/>
</dbReference>
<dbReference type="GO" id="GO:0043842">
    <property type="term" value="F:Kdo transferase activity"/>
    <property type="evidence" value="ECO:0007669"/>
    <property type="project" value="UniProtKB-EC"/>
</dbReference>